<dbReference type="GO" id="GO:0005886">
    <property type="term" value="C:plasma membrane"/>
    <property type="evidence" value="ECO:0007669"/>
    <property type="project" value="TreeGrafter"/>
</dbReference>
<dbReference type="InterPro" id="IPR038770">
    <property type="entry name" value="Na+/solute_symporter_sf"/>
</dbReference>
<keyword evidence="3" id="KW-1185">Reference proteome</keyword>
<dbReference type="PANTHER" id="PTHR18640">
    <property type="entry name" value="SOLUTE CARRIER FAMILY 10 MEMBER 7"/>
    <property type="match status" value="1"/>
</dbReference>
<feature type="transmembrane region" description="Helical" evidence="1">
    <location>
        <begin position="299"/>
        <end position="324"/>
    </location>
</feature>
<sequence>MPQSSAPAASPNRLVALLGRVGIDWFLLGLILAVTLAYLRPGIGSEASPVPWDRLLTFGVALVFFFYGLRLSPESLRTGMRNWRLHLLVQASTFLLFPLIGLAIRPLFGTDAQSVTLWSSIFYLCTVPSTVSTSVVMVSVAGGNLPAAIFNASISSLIGLIMTPLWVSLILNTGAAGGGHLGPLVLDLVLQVVAPVGLGLLLHRRFGAWAEARKGQLRKFDQCIILVLVYTSFCESFARNVFRDYSWADLLGLAAGMVALFLAVLGLITLVSRLLGFAAEDQVTAVFCGSKKSLVHGSVLAKILFAGTVASGALLLPLMLYHALQIILASIIAQRVGQRMAARPVPAAA</sequence>
<proteinExistence type="predicted"/>
<comment type="caution">
    <text evidence="2">The sequence shown here is derived from an EMBL/GenBank/DDBJ whole genome shotgun (WGS) entry which is preliminary data.</text>
</comment>
<feature type="transmembrane region" description="Helical" evidence="1">
    <location>
        <begin position="120"/>
        <end position="141"/>
    </location>
</feature>
<dbReference type="Proteomes" id="UP000305517">
    <property type="component" value="Unassembled WGS sequence"/>
</dbReference>
<evidence type="ECO:0000313" key="2">
    <source>
        <dbReference type="EMBL" id="TLM91192.1"/>
    </source>
</evidence>
<dbReference type="PANTHER" id="PTHR18640:SF5">
    <property type="entry name" value="SODIUM_BILE ACID COTRANSPORTER 7"/>
    <property type="match status" value="1"/>
</dbReference>
<feature type="transmembrane region" description="Helical" evidence="1">
    <location>
        <begin position="148"/>
        <end position="169"/>
    </location>
</feature>
<feature type="transmembrane region" description="Helical" evidence="1">
    <location>
        <begin position="85"/>
        <end position="108"/>
    </location>
</feature>
<dbReference type="OrthoDB" id="9792271at2"/>
<dbReference type="Pfam" id="PF13593">
    <property type="entry name" value="SBF_like"/>
    <property type="match status" value="1"/>
</dbReference>
<dbReference type="AlphaFoldDB" id="A0A5R8WP51"/>
<organism evidence="2 3">
    <name type="scientific">Hymenobacter jeollabukensis</name>
    <dbReference type="NCBI Taxonomy" id="2025313"/>
    <lineage>
        <taxon>Bacteria</taxon>
        <taxon>Pseudomonadati</taxon>
        <taxon>Bacteroidota</taxon>
        <taxon>Cytophagia</taxon>
        <taxon>Cytophagales</taxon>
        <taxon>Hymenobacteraceae</taxon>
        <taxon>Hymenobacter</taxon>
    </lineage>
</organism>
<keyword evidence="1" id="KW-1133">Transmembrane helix</keyword>
<reference evidence="2 3" key="1">
    <citation type="submission" date="2019-05" db="EMBL/GenBank/DDBJ databases">
        <title>Hymenobacter edaphi sp. nov., isolated from abandoned arsenic-contaminated farmland soil.</title>
        <authorList>
            <person name="Nie L."/>
        </authorList>
    </citation>
    <scope>NUCLEOTIDE SEQUENCE [LARGE SCALE GENOMIC DNA]</scope>
    <source>
        <strain evidence="2 3">1-3-3-8</strain>
    </source>
</reference>
<dbReference type="Gene3D" id="1.20.1530.20">
    <property type="match status" value="1"/>
</dbReference>
<feature type="transmembrane region" description="Helical" evidence="1">
    <location>
        <begin position="21"/>
        <end position="43"/>
    </location>
</feature>
<keyword evidence="1" id="KW-0472">Membrane</keyword>
<evidence type="ECO:0000313" key="3">
    <source>
        <dbReference type="Proteomes" id="UP000305517"/>
    </source>
</evidence>
<dbReference type="PIRSF" id="PIRSF026166">
    <property type="entry name" value="UCP026166"/>
    <property type="match status" value="1"/>
</dbReference>
<protein>
    <submittedName>
        <fullName evidence="2">Bile acid:sodium symporter</fullName>
    </submittedName>
</protein>
<gene>
    <name evidence="2" type="ORF">FDY95_16495</name>
</gene>
<feature type="transmembrane region" description="Helical" evidence="1">
    <location>
        <begin position="223"/>
        <end position="242"/>
    </location>
</feature>
<dbReference type="EMBL" id="VAJM01000008">
    <property type="protein sequence ID" value="TLM91192.1"/>
    <property type="molecule type" value="Genomic_DNA"/>
</dbReference>
<feature type="transmembrane region" description="Helical" evidence="1">
    <location>
        <begin position="55"/>
        <end position="73"/>
    </location>
</feature>
<name>A0A5R8WP51_9BACT</name>
<accession>A0A5R8WP51</accession>
<dbReference type="InterPro" id="IPR016833">
    <property type="entry name" value="Put_Na-Bile_cotransptr"/>
</dbReference>
<evidence type="ECO:0000256" key="1">
    <source>
        <dbReference type="SAM" id="Phobius"/>
    </source>
</evidence>
<keyword evidence="1" id="KW-0812">Transmembrane</keyword>
<feature type="transmembrane region" description="Helical" evidence="1">
    <location>
        <begin position="254"/>
        <end position="278"/>
    </location>
</feature>
<dbReference type="RefSeq" id="WP_138079438.1">
    <property type="nucleotide sequence ID" value="NZ_VAJM01000008.1"/>
</dbReference>
<feature type="transmembrane region" description="Helical" evidence="1">
    <location>
        <begin position="181"/>
        <end position="202"/>
    </location>
</feature>